<keyword evidence="1" id="KW-1133">Transmembrane helix</keyword>
<dbReference type="Pfam" id="PF16872">
    <property type="entry name" value="putAbiC"/>
    <property type="match status" value="1"/>
</dbReference>
<keyword evidence="3" id="KW-1185">Reference proteome</keyword>
<name>A0A849VRI2_9HYPH</name>
<evidence type="ECO:0008006" key="4">
    <source>
        <dbReference type="Google" id="ProtNLM"/>
    </source>
</evidence>
<feature type="transmembrane region" description="Helical" evidence="1">
    <location>
        <begin position="55"/>
        <end position="78"/>
    </location>
</feature>
<evidence type="ECO:0000256" key="1">
    <source>
        <dbReference type="SAM" id="Phobius"/>
    </source>
</evidence>
<keyword evidence="1" id="KW-0812">Transmembrane</keyword>
<evidence type="ECO:0000313" key="3">
    <source>
        <dbReference type="Proteomes" id="UP000550508"/>
    </source>
</evidence>
<accession>A0A849VRI2</accession>
<organism evidence="2 3">
    <name type="scientific">Phyllobacterium pellucidum</name>
    <dbReference type="NCBI Taxonomy" id="2740464"/>
    <lineage>
        <taxon>Bacteria</taxon>
        <taxon>Pseudomonadati</taxon>
        <taxon>Pseudomonadota</taxon>
        <taxon>Alphaproteobacteria</taxon>
        <taxon>Hyphomicrobiales</taxon>
        <taxon>Phyllobacteriaceae</taxon>
        <taxon>Phyllobacterium</taxon>
    </lineage>
</organism>
<reference evidence="2 3" key="1">
    <citation type="submission" date="2020-05" db="EMBL/GenBank/DDBJ databases">
        <authorList>
            <person name="Kim M.K."/>
        </authorList>
    </citation>
    <scope>NUCLEOTIDE SEQUENCE [LARGE SCALE GENOMIC DNA]</scope>
    <source>
        <strain evidence="2 3">BT25</strain>
    </source>
</reference>
<dbReference type="RefSeq" id="WP_174207936.1">
    <property type="nucleotide sequence ID" value="NZ_JABUMX010000002.1"/>
</dbReference>
<evidence type="ECO:0000313" key="2">
    <source>
        <dbReference type="EMBL" id="NTS31279.1"/>
    </source>
</evidence>
<feature type="transmembrane region" description="Helical" evidence="1">
    <location>
        <begin position="5"/>
        <end position="24"/>
    </location>
</feature>
<dbReference type="InterPro" id="IPR031709">
    <property type="entry name" value="PutAbiC"/>
</dbReference>
<keyword evidence="1" id="KW-0472">Membrane</keyword>
<proteinExistence type="predicted"/>
<dbReference type="Proteomes" id="UP000550508">
    <property type="component" value="Unassembled WGS sequence"/>
</dbReference>
<comment type="caution">
    <text evidence="2">The sequence shown here is derived from an EMBL/GenBank/DDBJ whole genome shotgun (WGS) entry which is preliminary data.</text>
</comment>
<protein>
    <recommendedName>
        <fullName evidence="4">Phage abortive infection protein</fullName>
    </recommendedName>
</protein>
<dbReference type="EMBL" id="JABUMX010000002">
    <property type="protein sequence ID" value="NTS31279.1"/>
    <property type="molecule type" value="Genomic_DNA"/>
</dbReference>
<sequence length="283" mass="32518">MLKIVVFTASFAVFVVCFWFYWAFYSDDLAYRAVGHINALNQAGTWGDSFGGFNALLGALGFTGVLATLLLQGQALLVQQKDLHKQRFEQTFFELLRMIREAREQIRFRHSRTYQGLFPKEDGSTLSGNHAFRAAYKELSYWVYLANKNGTEINKDTLGKFYAEHVHSRYESTLGAYYRLIYGALDRVRNDSYLSEKEKDDLGNLIRSQFTSFEALIAGCNALNDFAKDFDTIVVRFRLLKYARRGEVYDALRKLYPREAFLGRDEVDVAPDADTRDDDDLAD</sequence>
<dbReference type="AlphaFoldDB" id="A0A849VRI2"/>
<gene>
    <name evidence="2" type="ORF">HQ945_08425</name>
</gene>